<protein>
    <submittedName>
        <fullName evidence="1">Uncharacterized protein</fullName>
    </submittedName>
</protein>
<dbReference type="InParanoid" id="A0A2P5I2H1"/>
<accession>A0A2P5I2H1</accession>
<dbReference type="Proteomes" id="UP000094444">
    <property type="component" value="Unassembled WGS sequence"/>
</dbReference>
<proteinExistence type="predicted"/>
<organism evidence="1 2">
    <name type="scientific">Diaporthe helianthi</name>
    <dbReference type="NCBI Taxonomy" id="158607"/>
    <lineage>
        <taxon>Eukaryota</taxon>
        <taxon>Fungi</taxon>
        <taxon>Dikarya</taxon>
        <taxon>Ascomycota</taxon>
        <taxon>Pezizomycotina</taxon>
        <taxon>Sordariomycetes</taxon>
        <taxon>Sordariomycetidae</taxon>
        <taxon>Diaporthales</taxon>
        <taxon>Diaporthaceae</taxon>
        <taxon>Diaporthe</taxon>
    </lineage>
</organism>
<dbReference type="AlphaFoldDB" id="A0A2P5I2H1"/>
<gene>
    <name evidence="1" type="ORF">DHEL01_v204902</name>
</gene>
<dbReference type="EMBL" id="MAVT02000341">
    <property type="protein sequence ID" value="POS76700.1"/>
    <property type="molecule type" value="Genomic_DNA"/>
</dbReference>
<sequence length="138" mass="14848">MIVSNFHKVRLIISGAAGVGAVIAASLPRCLAATKRLVDRARPLVWPTLSSGSPPIHHPTYYFSLQVSKQPTYPVRIAPLSFAPVGVEAASTTHTRLVMTAACLGFDGQASPQRRRSPYRCHITALTTCSTGQGEYDE</sequence>
<name>A0A2P5I2H1_DIAHE</name>
<keyword evidence="2" id="KW-1185">Reference proteome</keyword>
<evidence type="ECO:0000313" key="2">
    <source>
        <dbReference type="Proteomes" id="UP000094444"/>
    </source>
</evidence>
<comment type="caution">
    <text evidence="1">The sequence shown here is derived from an EMBL/GenBank/DDBJ whole genome shotgun (WGS) entry which is preliminary data.</text>
</comment>
<reference evidence="1" key="1">
    <citation type="submission" date="2017-09" db="EMBL/GenBank/DDBJ databases">
        <title>Polyketide synthases of a Diaporthe helianthi virulent isolate.</title>
        <authorList>
            <person name="Baroncelli R."/>
        </authorList>
    </citation>
    <scope>NUCLEOTIDE SEQUENCE [LARGE SCALE GENOMIC DNA]</scope>
    <source>
        <strain evidence="1">7/96</strain>
    </source>
</reference>
<evidence type="ECO:0000313" key="1">
    <source>
        <dbReference type="EMBL" id="POS76700.1"/>
    </source>
</evidence>